<evidence type="ECO:0000256" key="5">
    <source>
        <dbReference type="ARBA" id="ARBA00023002"/>
    </source>
</evidence>
<dbReference type="Proteomes" id="UP001595859">
    <property type="component" value="Unassembled WGS sequence"/>
</dbReference>
<evidence type="ECO:0000259" key="7">
    <source>
        <dbReference type="PROSITE" id="PS51387"/>
    </source>
</evidence>
<dbReference type="Gene3D" id="3.40.462.20">
    <property type="match status" value="1"/>
</dbReference>
<dbReference type="PROSITE" id="PS51387">
    <property type="entry name" value="FAD_PCMH"/>
    <property type="match status" value="1"/>
</dbReference>
<name>A0ABV9RW79_9PSEU</name>
<dbReference type="InterPro" id="IPR006094">
    <property type="entry name" value="Oxid_FAD_bind_N"/>
</dbReference>
<dbReference type="InterPro" id="IPR016166">
    <property type="entry name" value="FAD-bd_PCMH"/>
</dbReference>
<dbReference type="Gene3D" id="3.30.465.10">
    <property type="match status" value="1"/>
</dbReference>
<proteinExistence type="inferred from homology"/>
<dbReference type="Pfam" id="PF08031">
    <property type="entry name" value="BBE"/>
    <property type="match status" value="1"/>
</dbReference>
<dbReference type="PANTHER" id="PTHR42973">
    <property type="entry name" value="BINDING OXIDOREDUCTASE, PUTATIVE (AFU_ORTHOLOGUE AFUA_1G17690)-RELATED"/>
    <property type="match status" value="1"/>
</dbReference>
<evidence type="ECO:0000256" key="3">
    <source>
        <dbReference type="ARBA" id="ARBA00022630"/>
    </source>
</evidence>
<accession>A0ABV9RW79</accession>
<evidence type="ECO:0000313" key="9">
    <source>
        <dbReference type="Proteomes" id="UP001595859"/>
    </source>
</evidence>
<feature type="signal peptide" evidence="6">
    <location>
        <begin position="1"/>
        <end position="20"/>
    </location>
</feature>
<comment type="cofactor">
    <cofactor evidence="1">
        <name>FAD</name>
        <dbReference type="ChEBI" id="CHEBI:57692"/>
    </cofactor>
</comment>
<evidence type="ECO:0000313" key="8">
    <source>
        <dbReference type="EMBL" id="MFC4852904.1"/>
    </source>
</evidence>
<feature type="domain" description="FAD-binding PCMH-type" evidence="7">
    <location>
        <begin position="71"/>
        <end position="251"/>
    </location>
</feature>
<evidence type="ECO:0000256" key="4">
    <source>
        <dbReference type="ARBA" id="ARBA00022827"/>
    </source>
</evidence>
<feature type="chain" id="PRO_5045888732" evidence="6">
    <location>
        <begin position="21"/>
        <end position="560"/>
    </location>
</feature>
<evidence type="ECO:0000256" key="2">
    <source>
        <dbReference type="ARBA" id="ARBA00005466"/>
    </source>
</evidence>
<keyword evidence="4" id="KW-0274">FAD</keyword>
<dbReference type="InterPro" id="IPR036318">
    <property type="entry name" value="FAD-bd_PCMH-like_sf"/>
</dbReference>
<protein>
    <submittedName>
        <fullName evidence="8">FAD-binding oxidoreductase</fullName>
    </submittedName>
</protein>
<dbReference type="RefSeq" id="WP_378054856.1">
    <property type="nucleotide sequence ID" value="NZ_JBHSIS010000002.1"/>
</dbReference>
<dbReference type="InterPro" id="IPR016169">
    <property type="entry name" value="FAD-bd_PCMH_sub2"/>
</dbReference>
<dbReference type="Pfam" id="PF01565">
    <property type="entry name" value="FAD_binding_4"/>
    <property type="match status" value="1"/>
</dbReference>
<comment type="similarity">
    <text evidence="2">Belongs to the oxygen-dependent FAD-linked oxidoreductase family.</text>
</comment>
<comment type="caution">
    <text evidence="8">The sequence shown here is derived from an EMBL/GenBank/DDBJ whole genome shotgun (WGS) entry which is preliminary data.</text>
</comment>
<dbReference type="PANTHER" id="PTHR42973:SF39">
    <property type="entry name" value="FAD-BINDING PCMH-TYPE DOMAIN-CONTAINING PROTEIN"/>
    <property type="match status" value="1"/>
</dbReference>
<dbReference type="InterPro" id="IPR050416">
    <property type="entry name" value="FAD-linked_Oxidoreductase"/>
</dbReference>
<evidence type="ECO:0000256" key="6">
    <source>
        <dbReference type="SAM" id="SignalP"/>
    </source>
</evidence>
<dbReference type="SUPFAM" id="SSF56176">
    <property type="entry name" value="FAD-binding/transporter-associated domain-like"/>
    <property type="match status" value="1"/>
</dbReference>
<organism evidence="8 9">
    <name type="scientific">Actinophytocola glycyrrhizae</name>
    <dbReference type="NCBI Taxonomy" id="2044873"/>
    <lineage>
        <taxon>Bacteria</taxon>
        <taxon>Bacillati</taxon>
        <taxon>Actinomycetota</taxon>
        <taxon>Actinomycetes</taxon>
        <taxon>Pseudonocardiales</taxon>
        <taxon>Pseudonocardiaceae</taxon>
    </lineage>
</organism>
<reference evidence="9" key="1">
    <citation type="journal article" date="2019" name="Int. J. Syst. Evol. Microbiol.">
        <title>The Global Catalogue of Microorganisms (GCM) 10K type strain sequencing project: providing services to taxonomists for standard genome sequencing and annotation.</title>
        <authorList>
            <consortium name="The Broad Institute Genomics Platform"/>
            <consortium name="The Broad Institute Genome Sequencing Center for Infectious Disease"/>
            <person name="Wu L."/>
            <person name="Ma J."/>
        </authorList>
    </citation>
    <scope>NUCLEOTIDE SEQUENCE [LARGE SCALE GENOMIC DNA]</scope>
    <source>
        <strain evidence="9">ZS-22-S1</strain>
    </source>
</reference>
<evidence type="ECO:0000256" key="1">
    <source>
        <dbReference type="ARBA" id="ARBA00001974"/>
    </source>
</evidence>
<keyword evidence="6" id="KW-0732">Signal</keyword>
<keyword evidence="3" id="KW-0285">Flavoprotein</keyword>
<gene>
    <name evidence="8" type="ORF">ACFPCV_05260</name>
</gene>
<keyword evidence="9" id="KW-1185">Reference proteome</keyword>
<dbReference type="InterPro" id="IPR012951">
    <property type="entry name" value="BBE"/>
</dbReference>
<dbReference type="InterPro" id="IPR006311">
    <property type="entry name" value="TAT_signal"/>
</dbReference>
<dbReference type="EMBL" id="JBHSIS010000002">
    <property type="protein sequence ID" value="MFC4852904.1"/>
    <property type="molecule type" value="Genomic_DNA"/>
</dbReference>
<dbReference type="PROSITE" id="PS51318">
    <property type="entry name" value="TAT"/>
    <property type="match status" value="1"/>
</dbReference>
<sequence length="560" mass="60413">MTRLPSNMGRRLFLSGSAAAVGVGAVGAAVGTVPNSGAAPAEPTTGASDAVVVTPSSQQYPDLVTGMNQRWVGKPEAVCLVSTTRQIVVAVQRAVRAGKRISIRSGGHCLEDFVYNPAVQVVLDLSTMNRIGFDQDRDAFAVEPGATLLEVYEKLYSLWGVTLPGGICYSVGLGGHVAGGGWGLLCRKFGLIVDYLYAVEVVVVDAAGTARAVVATRDPEDPHRDLWWAFTGGGGGNFGVVTRYWFRTPGATGGSPGELLPKPPASVLLSAISWPWAQIDRTNFAALLKNYSTWHVANSGPDNPRRALASFLMLNHRSNGQIGLVTQVDATVPGADRILAEWLTTMNKGVGVQPAALTTRMGEFSAMPEFAAPRRLPWLQAARFLGTTNATVNDPTLRGDYKSAYMRAVFPDHQIAALYKHFTSTAIDNPAAALVASSFGGRVNSVPAGATAFPHRDAAFKLLWQVWWGDRADDARTVAWTRESYGEVYADTGGVPVPNAVTDGCYVNYADTDLSDPAFNRSSTPWHTLYYKENYPRLQRVKKRWDPRDVFRHGQSVQLP</sequence>
<keyword evidence="5" id="KW-0560">Oxidoreductase</keyword>